<proteinExistence type="predicted"/>
<evidence type="ECO:0000313" key="4">
    <source>
        <dbReference type="Proteomes" id="UP000297535"/>
    </source>
</evidence>
<keyword evidence="3" id="KW-0378">Hydrolase</keyword>
<evidence type="ECO:0000313" key="3">
    <source>
        <dbReference type="EMBL" id="TGD97096.1"/>
    </source>
</evidence>
<organism evidence="3 4">
    <name type="scientific">Methylobacterium nonmethylotrophicum</name>
    <dbReference type="NCBI Taxonomy" id="1141884"/>
    <lineage>
        <taxon>Bacteria</taxon>
        <taxon>Pseudomonadati</taxon>
        <taxon>Pseudomonadota</taxon>
        <taxon>Alphaproteobacteria</taxon>
        <taxon>Hyphomicrobiales</taxon>
        <taxon>Methylobacteriaceae</taxon>
        <taxon>Methylobacterium</taxon>
    </lineage>
</organism>
<protein>
    <submittedName>
        <fullName evidence="3">3'-5' exonuclease</fullName>
    </submittedName>
</protein>
<dbReference type="Pfam" id="PF00929">
    <property type="entry name" value="RNase_T"/>
    <property type="match status" value="1"/>
</dbReference>
<dbReference type="RefSeq" id="WP_135417039.1">
    <property type="nucleotide sequence ID" value="NZ_SRLB01000015.1"/>
</dbReference>
<dbReference type="PANTHER" id="PTHR30231">
    <property type="entry name" value="DNA POLYMERASE III SUBUNIT EPSILON"/>
    <property type="match status" value="1"/>
</dbReference>
<keyword evidence="3" id="KW-0269">Exonuclease</keyword>
<evidence type="ECO:0000256" key="1">
    <source>
        <dbReference type="SAM" id="MobiDB-lite"/>
    </source>
</evidence>
<dbReference type="GO" id="GO:0005829">
    <property type="term" value="C:cytosol"/>
    <property type="evidence" value="ECO:0007669"/>
    <property type="project" value="TreeGrafter"/>
</dbReference>
<accession>A0A4Z0NKX2</accession>
<dbReference type="AlphaFoldDB" id="A0A4Z0NKX2"/>
<keyword evidence="3" id="KW-0540">Nuclease</keyword>
<dbReference type="GO" id="GO:0045004">
    <property type="term" value="P:DNA replication proofreading"/>
    <property type="evidence" value="ECO:0007669"/>
    <property type="project" value="TreeGrafter"/>
</dbReference>
<keyword evidence="4" id="KW-1185">Reference proteome</keyword>
<dbReference type="GO" id="GO:0008408">
    <property type="term" value="F:3'-5' exonuclease activity"/>
    <property type="evidence" value="ECO:0007669"/>
    <property type="project" value="TreeGrafter"/>
</dbReference>
<dbReference type="Gene3D" id="3.30.420.10">
    <property type="entry name" value="Ribonuclease H-like superfamily/Ribonuclease H"/>
    <property type="match status" value="1"/>
</dbReference>
<dbReference type="CDD" id="cd06127">
    <property type="entry name" value="DEDDh"/>
    <property type="match status" value="1"/>
</dbReference>
<feature type="domain" description="Exonuclease" evidence="2">
    <location>
        <begin position="25"/>
        <end position="197"/>
    </location>
</feature>
<gene>
    <name evidence="3" type="ORF">EU555_20215</name>
</gene>
<sequence>MHQRTPAPTPIPAAPPDWLGWLPARLVAVDVETTGLAETDRVVSFGAVALATASLATGRPEIACHHLIFDPGRPSHPRAEAVHGYDDWLLRHQDPAGRHAGAVADLLAGADLVVAHNAAFDLGFLNREFAAAGLAPVLPKVYCTMESYRRRGEKGRAALDAVCRRIGIARAGARHGALEDAWLALRAYLWLQACPVAVKRPPLQAPANLRPAPPRPEGPLPPRA</sequence>
<dbReference type="OrthoDB" id="9804290at2"/>
<dbReference type="InterPro" id="IPR036397">
    <property type="entry name" value="RNaseH_sf"/>
</dbReference>
<dbReference type="InterPro" id="IPR013520">
    <property type="entry name" value="Ribonucl_H"/>
</dbReference>
<dbReference type="GO" id="GO:0003676">
    <property type="term" value="F:nucleic acid binding"/>
    <property type="evidence" value="ECO:0007669"/>
    <property type="project" value="InterPro"/>
</dbReference>
<dbReference type="PANTHER" id="PTHR30231:SF41">
    <property type="entry name" value="DNA POLYMERASE III SUBUNIT EPSILON"/>
    <property type="match status" value="1"/>
</dbReference>
<evidence type="ECO:0000259" key="2">
    <source>
        <dbReference type="SMART" id="SM00479"/>
    </source>
</evidence>
<dbReference type="SUPFAM" id="SSF53098">
    <property type="entry name" value="Ribonuclease H-like"/>
    <property type="match status" value="1"/>
</dbReference>
<reference evidence="3 4" key="1">
    <citation type="submission" date="2019-04" db="EMBL/GenBank/DDBJ databases">
        <authorList>
            <person name="Feng G."/>
            <person name="Zhu H."/>
        </authorList>
    </citation>
    <scope>NUCLEOTIDE SEQUENCE [LARGE SCALE GENOMIC DNA]</scope>
    <source>
        <strain evidence="3 4">6HR-1</strain>
    </source>
</reference>
<feature type="compositionally biased region" description="Pro residues" evidence="1">
    <location>
        <begin position="211"/>
        <end position="224"/>
    </location>
</feature>
<dbReference type="EMBL" id="SRLB01000015">
    <property type="protein sequence ID" value="TGD97096.1"/>
    <property type="molecule type" value="Genomic_DNA"/>
</dbReference>
<dbReference type="InterPro" id="IPR012337">
    <property type="entry name" value="RNaseH-like_sf"/>
</dbReference>
<name>A0A4Z0NKX2_9HYPH</name>
<feature type="region of interest" description="Disordered" evidence="1">
    <location>
        <begin position="205"/>
        <end position="224"/>
    </location>
</feature>
<dbReference type="Proteomes" id="UP000297535">
    <property type="component" value="Unassembled WGS sequence"/>
</dbReference>
<dbReference type="SMART" id="SM00479">
    <property type="entry name" value="EXOIII"/>
    <property type="match status" value="1"/>
</dbReference>
<comment type="caution">
    <text evidence="3">The sequence shown here is derived from an EMBL/GenBank/DDBJ whole genome shotgun (WGS) entry which is preliminary data.</text>
</comment>